<dbReference type="Proteomes" id="UP000319700">
    <property type="component" value="Unassembled WGS sequence"/>
</dbReference>
<sequence>MQQFNFKNNILNLKVNKSPLVIRIVMFFFTFAFFVFPTFGVIVSILSGNGLQFGYFIAIGLFALMGFYLLRVSLWNTYGEENIEILKSKVIYEANYGWFKDGKKEIEIAVPKYSFKAVGYKEDNEGVLVISDGVSELESVVKIPVSVLEKLLWILEPGKNETV</sequence>
<gene>
    <name evidence="2" type="ORF">EAH81_26315</name>
</gene>
<keyword evidence="1" id="KW-0812">Transmembrane</keyword>
<keyword evidence="3" id="KW-1185">Reference proteome</keyword>
<evidence type="ECO:0000256" key="1">
    <source>
        <dbReference type="SAM" id="Phobius"/>
    </source>
</evidence>
<dbReference type="EMBL" id="RCZH01000027">
    <property type="protein sequence ID" value="TPG31814.1"/>
    <property type="molecule type" value="Genomic_DNA"/>
</dbReference>
<protein>
    <submittedName>
        <fullName evidence="2">Uncharacterized protein</fullName>
    </submittedName>
</protein>
<name>A0A502E3B1_9FLAO</name>
<proteinExistence type="predicted"/>
<keyword evidence="1" id="KW-1133">Transmembrane helix</keyword>
<keyword evidence="1" id="KW-0472">Membrane</keyword>
<evidence type="ECO:0000313" key="2">
    <source>
        <dbReference type="EMBL" id="TPG31814.1"/>
    </source>
</evidence>
<accession>A0A502E3B1</accession>
<comment type="caution">
    <text evidence="2">The sequence shown here is derived from an EMBL/GenBank/DDBJ whole genome shotgun (WGS) entry which is preliminary data.</text>
</comment>
<dbReference type="OrthoDB" id="1376449at2"/>
<feature type="transmembrane region" description="Helical" evidence="1">
    <location>
        <begin position="52"/>
        <end position="70"/>
    </location>
</feature>
<evidence type="ECO:0000313" key="3">
    <source>
        <dbReference type="Proteomes" id="UP000319700"/>
    </source>
</evidence>
<dbReference type="AlphaFoldDB" id="A0A502E3B1"/>
<feature type="transmembrane region" description="Helical" evidence="1">
    <location>
        <begin position="20"/>
        <end position="46"/>
    </location>
</feature>
<organism evidence="2 3">
    <name type="scientific">Flavobacterium pectinovorum</name>
    <dbReference type="NCBI Taxonomy" id="29533"/>
    <lineage>
        <taxon>Bacteria</taxon>
        <taxon>Pseudomonadati</taxon>
        <taxon>Bacteroidota</taxon>
        <taxon>Flavobacteriia</taxon>
        <taxon>Flavobacteriales</taxon>
        <taxon>Flavobacteriaceae</taxon>
        <taxon>Flavobacterium</taxon>
    </lineage>
</organism>
<dbReference type="RefSeq" id="WP_140511879.1">
    <property type="nucleotide sequence ID" value="NZ_RCZH01000027.1"/>
</dbReference>
<reference evidence="2 3" key="1">
    <citation type="journal article" date="2019" name="Environ. Microbiol.">
        <title>Species interactions and distinct microbial communities in high Arctic permafrost affected cryosols are associated with the CH4 and CO2 gas fluxes.</title>
        <authorList>
            <person name="Altshuler I."/>
            <person name="Hamel J."/>
            <person name="Turney S."/>
            <person name="Magnuson E."/>
            <person name="Levesque R."/>
            <person name="Greer C."/>
            <person name="Whyte L.G."/>
        </authorList>
    </citation>
    <scope>NUCLEOTIDE SEQUENCE [LARGE SCALE GENOMIC DNA]</scope>
    <source>
        <strain evidence="2 3">42</strain>
    </source>
</reference>